<keyword evidence="2" id="KW-1185">Reference proteome</keyword>
<evidence type="ECO:0000313" key="2">
    <source>
        <dbReference type="Proteomes" id="UP000054477"/>
    </source>
</evidence>
<reference evidence="2" key="2">
    <citation type="submission" date="2015-01" db="EMBL/GenBank/DDBJ databases">
        <title>Evolutionary Origins and Diversification of the Mycorrhizal Mutualists.</title>
        <authorList>
            <consortium name="DOE Joint Genome Institute"/>
            <consortium name="Mycorrhizal Genomics Consortium"/>
            <person name="Kohler A."/>
            <person name="Kuo A."/>
            <person name="Nagy L.G."/>
            <person name="Floudas D."/>
            <person name="Copeland A."/>
            <person name="Barry K.W."/>
            <person name="Cichocki N."/>
            <person name="Veneault-Fourrey C."/>
            <person name="LaButti K."/>
            <person name="Lindquist E.A."/>
            <person name="Lipzen A."/>
            <person name="Lundell T."/>
            <person name="Morin E."/>
            <person name="Murat C."/>
            <person name="Riley R."/>
            <person name="Ohm R."/>
            <person name="Sun H."/>
            <person name="Tunlid A."/>
            <person name="Henrissat B."/>
            <person name="Grigoriev I.V."/>
            <person name="Hibbett D.S."/>
            <person name="Martin F."/>
        </authorList>
    </citation>
    <scope>NUCLEOTIDE SEQUENCE [LARGE SCALE GENOMIC DNA]</scope>
    <source>
        <strain evidence="2">LaAM-08-1</strain>
    </source>
</reference>
<sequence>MFPEPHLSLYTFTQRNETTSRRYPGIMTHACEHAADFLAFDEFNKDDFRELLLASPFEADDESDSKARLRTAMTPVHGEKRGYTCALKVTWKIDADGLSPRVV</sequence>
<dbReference type="HOGENOM" id="CLU_2264193_0_0_1"/>
<organism evidence="1 2">
    <name type="scientific">Laccaria amethystina LaAM-08-1</name>
    <dbReference type="NCBI Taxonomy" id="1095629"/>
    <lineage>
        <taxon>Eukaryota</taxon>
        <taxon>Fungi</taxon>
        <taxon>Dikarya</taxon>
        <taxon>Basidiomycota</taxon>
        <taxon>Agaricomycotina</taxon>
        <taxon>Agaricomycetes</taxon>
        <taxon>Agaricomycetidae</taxon>
        <taxon>Agaricales</taxon>
        <taxon>Agaricineae</taxon>
        <taxon>Hydnangiaceae</taxon>
        <taxon>Laccaria</taxon>
    </lineage>
</organism>
<protein>
    <submittedName>
        <fullName evidence="1">Uncharacterized protein</fullName>
    </submittedName>
</protein>
<dbReference type="EMBL" id="KN838833">
    <property type="protein sequence ID" value="KIJ93633.1"/>
    <property type="molecule type" value="Genomic_DNA"/>
</dbReference>
<proteinExistence type="predicted"/>
<evidence type="ECO:0000313" key="1">
    <source>
        <dbReference type="EMBL" id="KIJ93633.1"/>
    </source>
</evidence>
<dbReference type="Proteomes" id="UP000054477">
    <property type="component" value="Unassembled WGS sequence"/>
</dbReference>
<gene>
    <name evidence="1" type="ORF">K443DRAFT_12727</name>
</gene>
<reference evidence="1 2" key="1">
    <citation type="submission" date="2014-04" db="EMBL/GenBank/DDBJ databases">
        <authorList>
            <consortium name="DOE Joint Genome Institute"/>
            <person name="Kuo A."/>
            <person name="Kohler A."/>
            <person name="Nagy L.G."/>
            <person name="Floudas D."/>
            <person name="Copeland A."/>
            <person name="Barry K.W."/>
            <person name="Cichocki N."/>
            <person name="Veneault-Fourrey C."/>
            <person name="LaButti K."/>
            <person name="Lindquist E.A."/>
            <person name="Lipzen A."/>
            <person name="Lundell T."/>
            <person name="Morin E."/>
            <person name="Murat C."/>
            <person name="Sun H."/>
            <person name="Tunlid A."/>
            <person name="Henrissat B."/>
            <person name="Grigoriev I.V."/>
            <person name="Hibbett D.S."/>
            <person name="Martin F."/>
            <person name="Nordberg H.P."/>
            <person name="Cantor M.N."/>
            <person name="Hua S.X."/>
        </authorList>
    </citation>
    <scope>NUCLEOTIDE SEQUENCE [LARGE SCALE GENOMIC DNA]</scope>
    <source>
        <strain evidence="1 2">LaAM-08-1</strain>
    </source>
</reference>
<name>A0A0C9WXL4_9AGAR</name>
<accession>A0A0C9WXL4</accession>
<dbReference type="AlphaFoldDB" id="A0A0C9WXL4"/>